<name>A0ABN2ZJX6_9ACTN</name>
<proteinExistence type="predicted"/>
<dbReference type="RefSeq" id="WP_344149837.1">
    <property type="nucleotide sequence ID" value="NZ_BAAAQR010000003.1"/>
</dbReference>
<dbReference type="Proteomes" id="UP001501771">
    <property type="component" value="Unassembled WGS sequence"/>
</dbReference>
<evidence type="ECO:0000313" key="2">
    <source>
        <dbReference type="Proteomes" id="UP001501771"/>
    </source>
</evidence>
<protein>
    <submittedName>
        <fullName evidence="1">Pore-forming CpnT exporter EsxE</fullName>
    </submittedName>
</protein>
<organism evidence="1 2">
    <name type="scientific">Nocardioides koreensis</name>
    <dbReference type="NCBI Taxonomy" id="433651"/>
    <lineage>
        <taxon>Bacteria</taxon>
        <taxon>Bacillati</taxon>
        <taxon>Actinomycetota</taxon>
        <taxon>Actinomycetes</taxon>
        <taxon>Propionibacteriales</taxon>
        <taxon>Nocardioidaceae</taxon>
        <taxon>Nocardioides</taxon>
    </lineage>
</organism>
<comment type="caution">
    <text evidence="1">The sequence shown here is derived from an EMBL/GenBank/DDBJ whole genome shotgun (WGS) entry which is preliminary data.</text>
</comment>
<evidence type="ECO:0000313" key="1">
    <source>
        <dbReference type="EMBL" id="GAA2143384.1"/>
    </source>
</evidence>
<dbReference type="Gene3D" id="1.10.287.1060">
    <property type="entry name" value="ESAT-6-like"/>
    <property type="match status" value="1"/>
</dbReference>
<accession>A0ABN2ZJX6</accession>
<sequence length="99" mass="10814">MSAPFAVDLEELARVVGEMATCQGQLLEVADEISRQVRALHDSWQGEAAVAHEVAQRAWDAGFGDTREALAAMRTAADVAHHHYEAAALTNVGMWEQLR</sequence>
<dbReference type="SUPFAM" id="SSF140453">
    <property type="entry name" value="EsxAB dimer-like"/>
    <property type="match status" value="1"/>
</dbReference>
<dbReference type="Pfam" id="PF06013">
    <property type="entry name" value="WXG100"/>
    <property type="match status" value="1"/>
</dbReference>
<dbReference type="InterPro" id="IPR010310">
    <property type="entry name" value="T7SS_ESAT-6-like"/>
</dbReference>
<gene>
    <name evidence="1" type="primary">esxE</name>
    <name evidence="1" type="ORF">GCM10009844_15820</name>
</gene>
<dbReference type="EMBL" id="BAAAQR010000003">
    <property type="protein sequence ID" value="GAA2143384.1"/>
    <property type="molecule type" value="Genomic_DNA"/>
</dbReference>
<keyword evidence="2" id="KW-1185">Reference proteome</keyword>
<dbReference type="InterPro" id="IPR036689">
    <property type="entry name" value="ESAT-6-like_sf"/>
</dbReference>
<reference evidence="1 2" key="1">
    <citation type="journal article" date="2019" name="Int. J. Syst. Evol. Microbiol.">
        <title>The Global Catalogue of Microorganisms (GCM) 10K type strain sequencing project: providing services to taxonomists for standard genome sequencing and annotation.</title>
        <authorList>
            <consortium name="The Broad Institute Genomics Platform"/>
            <consortium name="The Broad Institute Genome Sequencing Center for Infectious Disease"/>
            <person name="Wu L."/>
            <person name="Ma J."/>
        </authorList>
    </citation>
    <scope>NUCLEOTIDE SEQUENCE [LARGE SCALE GENOMIC DNA]</scope>
    <source>
        <strain evidence="1 2">JCM 16022</strain>
    </source>
</reference>